<evidence type="ECO:0000259" key="2">
    <source>
        <dbReference type="Pfam" id="PF01764"/>
    </source>
</evidence>
<dbReference type="AlphaFoldDB" id="A0A150GNK5"/>
<evidence type="ECO:0000256" key="1">
    <source>
        <dbReference type="SAM" id="MobiDB-lite"/>
    </source>
</evidence>
<dbReference type="Gene3D" id="3.40.50.1820">
    <property type="entry name" value="alpha/beta hydrolase"/>
    <property type="match status" value="1"/>
</dbReference>
<dbReference type="Pfam" id="PF01764">
    <property type="entry name" value="Lipase_3"/>
    <property type="match status" value="1"/>
</dbReference>
<dbReference type="SUPFAM" id="SSF53474">
    <property type="entry name" value="alpha/beta-Hydrolases"/>
    <property type="match status" value="1"/>
</dbReference>
<dbReference type="EMBL" id="LSYV01000013">
    <property type="protein sequence ID" value="KXZ51423.1"/>
    <property type="molecule type" value="Genomic_DNA"/>
</dbReference>
<dbReference type="GO" id="GO:0006629">
    <property type="term" value="P:lipid metabolic process"/>
    <property type="evidence" value="ECO:0007669"/>
    <property type="project" value="InterPro"/>
</dbReference>
<feature type="domain" description="Fungal lipase-type" evidence="2">
    <location>
        <begin position="460"/>
        <end position="563"/>
    </location>
</feature>
<sequence>MAGRPMTLTPYLTVADEVEVSFAAMLADLCNMAYEVDKLDPELLEARHRLSLIATSITCSGPGAATCAVTASASEADAAGGEGAQAVRSTERRAHIAAGSRTADHIDGAAPGIVSLTLGGSPPLSPSISMLQLTSPEAVTAALTSQGHGAAFAHPVYVSTLHHALTSLGSYDEEGDISDLEWRAAMAAAGPRALLVGGPGAAAAAGGVGPTGAAAGSSSPRGLDIGSMGTIATLDELLLAGEPVQYQAIGASDDGVGAAAADGTSAGLGATALAAIAAGMQDHRIAQAGSQLASATVATLDLISTGGAASTNAGGGRHIAPAPASSGIFFTDVNLSEERDFLTGHTYGYNTQLVQRRNSLDGTEAGGLASLPAAETTLGGAAGGRALRAEQEQITRRRSVPGDGVGGAGVGGPAGSDAAGGVEGDMVAMTGAPPVVVASAKAPPSAWFAVDDKLTKTRYFAIQGSTSLEHWQINLQFEPVVFEDPKHGVRVHRGVYEAAKTLYDDILPLIQQHLESSPYATVSFSGHSLGGSLGTVLMLLFVVRGVLKPANISPVYTFGAPAIFCQGAVPNAPPDRCANCNLSCHMRNGVGATADGRAAVASGAAGPLAGLAATAASMEQEQVLPLGLLASLGLSEDQVVNVIMHKDIVPRAFVCDYTAVAGVLHRWWPSLVELQGAKGTPHKSLYNFVGRVAVVRPTPDLPFVNGPSDASHPMLPNHPALYRVGLHDEHALPLMDHAAASLASWDELLMEGLQAMSAIAGACRRFNAAAQAKRAAKLASMQRTVLDFMNQPHPLTTLGDYQAYGPNGCISRFHNPDNYTRALNALKTR</sequence>
<accession>A0A150GNK5</accession>
<keyword evidence="4" id="KW-1185">Reference proteome</keyword>
<feature type="compositionally biased region" description="Gly residues" evidence="1">
    <location>
        <begin position="403"/>
        <end position="414"/>
    </location>
</feature>
<gene>
    <name evidence="3" type="ORF">GPECTOR_12g385</name>
</gene>
<feature type="region of interest" description="Disordered" evidence="1">
    <location>
        <begin position="399"/>
        <end position="418"/>
    </location>
</feature>
<evidence type="ECO:0000313" key="4">
    <source>
        <dbReference type="Proteomes" id="UP000075714"/>
    </source>
</evidence>
<evidence type="ECO:0000313" key="3">
    <source>
        <dbReference type="EMBL" id="KXZ51423.1"/>
    </source>
</evidence>
<protein>
    <recommendedName>
        <fullName evidence="2">Fungal lipase-type domain-containing protein</fullName>
    </recommendedName>
</protein>
<dbReference type="GO" id="GO:0008970">
    <property type="term" value="F:phospholipase A1 activity"/>
    <property type="evidence" value="ECO:0007669"/>
    <property type="project" value="InterPro"/>
</dbReference>
<comment type="caution">
    <text evidence="3">The sequence shown here is derived from an EMBL/GenBank/DDBJ whole genome shotgun (WGS) entry which is preliminary data.</text>
</comment>
<name>A0A150GNK5_GONPE</name>
<dbReference type="PANTHER" id="PTHR46483:SF4">
    <property type="entry name" value="PHOSPHOLIPASE A1 PLIP2, CHLOROPLASTIC"/>
    <property type="match status" value="1"/>
</dbReference>
<reference evidence="4" key="1">
    <citation type="journal article" date="2016" name="Nat. Commun.">
        <title>The Gonium pectorale genome demonstrates co-option of cell cycle regulation during the evolution of multicellularity.</title>
        <authorList>
            <person name="Hanschen E.R."/>
            <person name="Marriage T.N."/>
            <person name="Ferris P.J."/>
            <person name="Hamaji T."/>
            <person name="Toyoda A."/>
            <person name="Fujiyama A."/>
            <person name="Neme R."/>
            <person name="Noguchi H."/>
            <person name="Minakuchi Y."/>
            <person name="Suzuki M."/>
            <person name="Kawai-Toyooka H."/>
            <person name="Smith D.R."/>
            <person name="Sparks H."/>
            <person name="Anderson J."/>
            <person name="Bakaric R."/>
            <person name="Luria V."/>
            <person name="Karger A."/>
            <person name="Kirschner M.W."/>
            <person name="Durand P.M."/>
            <person name="Michod R.E."/>
            <person name="Nozaki H."/>
            <person name="Olson B.J."/>
        </authorList>
    </citation>
    <scope>NUCLEOTIDE SEQUENCE [LARGE SCALE GENOMIC DNA]</scope>
    <source>
        <strain evidence="4">NIES-2863</strain>
    </source>
</reference>
<dbReference type="PANTHER" id="PTHR46483">
    <property type="entry name" value="PHOSPHOLIPASE A1 PLIP2, CHLOROPLASTIC"/>
    <property type="match status" value="1"/>
</dbReference>
<dbReference type="OrthoDB" id="438440at2759"/>
<dbReference type="CDD" id="cd00519">
    <property type="entry name" value="Lipase_3"/>
    <property type="match status" value="1"/>
</dbReference>
<dbReference type="InterPro" id="IPR002921">
    <property type="entry name" value="Fungal_lipase-type"/>
</dbReference>
<organism evidence="3 4">
    <name type="scientific">Gonium pectorale</name>
    <name type="common">Green alga</name>
    <dbReference type="NCBI Taxonomy" id="33097"/>
    <lineage>
        <taxon>Eukaryota</taxon>
        <taxon>Viridiplantae</taxon>
        <taxon>Chlorophyta</taxon>
        <taxon>core chlorophytes</taxon>
        <taxon>Chlorophyceae</taxon>
        <taxon>CS clade</taxon>
        <taxon>Chlamydomonadales</taxon>
        <taxon>Volvocaceae</taxon>
        <taxon>Gonium</taxon>
    </lineage>
</organism>
<dbReference type="Proteomes" id="UP000075714">
    <property type="component" value="Unassembled WGS sequence"/>
</dbReference>
<proteinExistence type="predicted"/>
<dbReference type="InterPro" id="IPR029058">
    <property type="entry name" value="AB_hydrolase_fold"/>
</dbReference>
<dbReference type="InterPro" id="IPR043367">
    <property type="entry name" value="PLIP1/2/3"/>
</dbReference>